<feature type="non-terminal residue" evidence="1">
    <location>
        <position position="1"/>
    </location>
</feature>
<evidence type="ECO:0000313" key="1">
    <source>
        <dbReference type="EMBL" id="CDW42789.1"/>
    </source>
</evidence>
<dbReference type="EMBL" id="HACA01025428">
    <property type="protein sequence ID" value="CDW42789.1"/>
    <property type="molecule type" value="Transcribed_RNA"/>
</dbReference>
<sequence>GNWDVGVQKCKNSSKELKIVLERRRLVSFIAGIKSGLSTLTRLILHPFFIAL</sequence>
<reference evidence="1" key="1">
    <citation type="submission" date="2014-05" db="EMBL/GenBank/DDBJ databases">
        <authorList>
            <person name="Chronopoulou M."/>
        </authorList>
    </citation>
    <scope>NUCLEOTIDE SEQUENCE</scope>
    <source>
        <tissue evidence="1">Whole organism</tissue>
    </source>
</reference>
<protein>
    <submittedName>
        <fullName evidence="1">Uncharacterized protein</fullName>
    </submittedName>
</protein>
<name>A0A0K2UX10_LEPSM</name>
<proteinExistence type="predicted"/>
<dbReference type="AlphaFoldDB" id="A0A0K2UX10"/>
<accession>A0A0K2UX10</accession>
<organism evidence="1">
    <name type="scientific">Lepeophtheirus salmonis</name>
    <name type="common">Salmon louse</name>
    <name type="synonym">Caligus salmonis</name>
    <dbReference type="NCBI Taxonomy" id="72036"/>
    <lineage>
        <taxon>Eukaryota</taxon>
        <taxon>Metazoa</taxon>
        <taxon>Ecdysozoa</taxon>
        <taxon>Arthropoda</taxon>
        <taxon>Crustacea</taxon>
        <taxon>Multicrustacea</taxon>
        <taxon>Hexanauplia</taxon>
        <taxon>Copepoda</taxon>
        <taxon>Siphonostomatoida</taxon>
        <taxon>Caligidae</taxon>
        <taxon>Lepeophtheirus</taxon>
    </lineage>
</organism>